<feature type="region of interest" description="Disordered" evidence="1">
    <location>
        <begin position="326"/>
        <end position="351"/>
    </location>
</feature>
<accession>A0A6V8LLE0</accession>
<feature type="compositionally biased region" description="Basic and acidic residues" evidence="1">
    <location>
        <begin position="341"/>
        <end position="351"/>
    </location>
</feature>
<dbReference type="CDD" id="cd06170">
    <property type="entry name" value="LuxR_C_like"/>
    <property type="match status" value="1"/>
</dbReference>
<keyword evidence="4" id="KW-1185">Reference proteome</keyword>
<evidence type="ECO:0000313" key="4">
    <source>
        <dbReference type="Proteomes" id="UP000482960"/>
    </source>
</evidence>
<dbReference type="InterPro" id="IPR016032">
    <property type="entry name" value="Sig_transdc_resp-reg_C-effctor"/>
</dbReference>
<evidence type="ECO:0000313" key="3">
    <source>
        <dbReference type="EMBL" id="GFJ95791.1"/>
    </source>
</evidence>
<evidence type="ECO:0000259" key="2">
    <source>
        <dbReference type="PROSITE" id="PS50043"/>
    </source>
</evidence>
<dbReference type="InterPro" id="IPR051797">
    <property type="entry name" value="TrmB-like"/>
</dbReference>
<reference evidence="3 4" key="1">
    <citation type="submission" date="2020-03" db="EMBL/GenBank/DDBJ databases">
        <title>Whole genome shotgun sequence of Phytohabitans rumicis NBRC 108638.</title>
        <authorList>
            <person name="Komaki H."/>
            <person name="Tamura T."/>
        </authorList>
    </citation>
    <scope>NUCLEOTIDE SEQUENCE [LARGE SCALE GENOMIC DNA]</scope>
    <source>
        <strain evidence="3 4">NBRC 108638</strain>
    </source>
</reference>
<organism evidence="3 4">
    <name type="scientific">Phytohabitans rumicis</name>
    <dbReference type="NCBI Taxonomy" id="1076125"/>
    <lineage>
        <taxon>Bacteria</taxon>
        <taxon>Bacillati</taxon>
        <taxon>Actinomycetota</taxon>
        <taxon>Actinomycetes</taxon>
        <taxon>Micromonosporales</taxon>
        <taxon>Micromonosporaceae</taxon>
    </lineage>
</organism>
<dbReference type="GO" id="GO:0003677">
    <property type="term" value="F:DNA binding"/>
    <property type="evidence" value="ECO:0007669"/>
    <property type="project" value="InterPro"/>
</dbReference>
<dbReference type="PANTHER" id="PTHR34293:SF1">
    <property type="entry name" value="HTH-TYPE TRANSCRIPTIONAL REGULATOR TRMBL2"/>
    <property type="match status" value="1"/>
</dbReference>
<feature type="domain" description="HTH luxR-type" evidence="2">
    <location>
        <begin position="260"/>
        <end position="325"/>
    </location>
</feature>
<dbReference type="SUPFAM" id="SSF46894">
    <property type="entry name" value="C-terminal effector domain of the bipartite response regulators"/>
    <property type="match status" value="1"/>
</dbReference>
<dbReference type="PROSITE" id="PS50043">
    <property type="entry name" value="HTH_LUXR_2"/>
    <property type="match status" value="1"/>
</dbReference>
<reference evidence="3 4" key="2">
    <citation type="submission" date="2020-03" db="EMBL/GenBank/DDBJ databases">
        <authorList>
            <person name="Ichikawa N."/>
            <person name="Kimura A."/>
            <person name="Kitahashi Y."/>
            <person name="Uohara A."/>
        </authorList>
    </citation>
    <scope>NUCLEOTIDE SEQUENCE [LARGE SCALE GENOMIC DNA]</scope>
    <source>
        <strain evidence="3 4">NBRC 108638</strain>
    </source>
</reference>
<name>A0A6V8LLE0_9ACTN</name>
<evidence type="ECO:0000256" key="1">
    <source>
        <dbReference type="SAM" id="MobiDB-lite"/>
    </source>
</evidence>
<gene>
    <name evidence="3" type="ORF">Prum_094330</name>
</gene>
<dbReference type="SMART" id="SM00421">
    <property type="entry name" value="HTH_LUXR"/>
    <property type="match status" value="1"/>
</dbReference>
<dbReference type="InterPro" id="IPR036388">
    <property type="entry name" value="WH-like_DNA-bd_sf"/>
</dbReference>
<dbReference type="InterPro" id="IPR000792">
    <property type="entry name" value="Tscrpt_reg_LuxR_C"/>
</dbReference>
<dbReference type="EMBL" id="BLPG01000002">
    <property type="protein sequence ID" value="GFJ95791.1"/>
    <property type="molecule type" value="Genomic_DNA"/>
</dbReference>
<dbReference type="AlphaFoldDB" id="A0A6V8LLE0"/>
<dbReference type="Pfam" id="PF00196">
    <property type="entry name" value="GerE"/>
    <property type="match status" value="1"/>
</dbReference>
<dbReference type="Proteomes" id="UP000482960">
    <property type="component" value="Unassembled WGS sequence"/>
</dbReference>
<dbReference type="RefSeq" id="WP_173085134.1">
    <property type="nucleotide sequence ID" value="NZ_BAABJB010000019.1"/>
</dbReference>
<protein>
    <submittedName>
        <fullName evidence="3">Transcriptional regulator</fullName>
    </submittedName>
</protein>
<proteinExistence type="predicted"/>
<sequence>MSRSQDALVTGAPVTTLVPYGLSPDADLVYRTLVTFGAATGPDLERGLGMPYRRIRAGLDELAATGAVTSRPTARWRDIVWTPRPPDEVVAAQRRARLRLVRSGRQEAREPLPLGDDLRHLPSRAAARDRLTQLVAVVRHEHLAMNTEEDFDTESARSAAPLDRKLVARGVRVRVLGVHPAERAWIGGPWRQPDGNRPDYREAPVVPMKLIVVDRAVALFPVAPDDFDRGYLEVAQPPVVSALVTLFERHWDAARPPQEHALPDFALDPRERALVDLLAQGHTDATAADELRISARSVSYILRGLMDRLGVENRFQLGLALGAMKAAEVPEEPQKPVPPPEEPREPEEHTP</sequence>
<dbReference type="GO" id="GO:0006355">
    <property type="term" value="P:regulation of DNA-templated transcription"/>
    <property type="evidence" value="ECO:0007669"/>
    <property type="project" value="InterPro"/>
</dbReference>
<comment type="caution">
    <text evidence="3">The sequence shown here is derived from an EMBL/GenBank/DDBJ whole genome shotgun (WGS) entry which is preliminary data.</text>
</comment>
<dbReference type="Gene3D" id="1.10.10.10">
    <property type="entry name" value="Winged helix-like DNA-binding domain superfamily/Winged helix DNA-binding domain"/>
    <property type="match status" value="2"/>
</dbReference>
<dbReference type="PANTHER" id="PTHR34293">
    <property type="entry name" value="HTH-TYPE TRANSCRIPTIONAL REGULATOR TRMBL2"/>
    <property type="match status" value="1"/>
</dbReference>